<feature type="compositionally biased region" description="Acidic residues" evidence="1">
    <location>
        <begin position="208"/>
        <end position="232"/>
    </location>
</feature>
<proteinExistence type="predicted"/>
<feature type="region of interest" description="Disordered" evidence="1">
    <location>
        <begin position="189"/>
        <end position="250"/>
    </location>
</feature>
<dbReference type="RefSeq" id="WP_345081775.1">
    <property type="nucleotide sequence ID" value="NZ_BAABFA010000010.1"/>
</dbReference>
<keyword evidence="3" id="KW-1185">Reference proteome</keyword>
<feature type="compositionally biased region" description="Polar residues" evidence="1">
    <location>
        <begin position="189"/>
        <end position="204"/>
    </location>
</feature>
<gene>
    <name evidence="2" type="ORF">GCM10023093_17720</name>
</gene>
<evidence type="ECO:0000313" key="2">
    <source>
        <dbReference type="EMBL" id="GAA4465480.1"/>
    </source>
</evidence>
<reference evidence="3" key="1">
    <citation type="journal article" date="2019" name="Int. J. Syst. Evol. Microbiol.">
        <title>The Global Catalogue of Microorganisms (GCM) 10K type strain sequencing project: providing services to taxonomists for standard genome sequencing and annotation.</title>
        <authorList>
            <consortium name="The Broad Institute Genomics Platform"/>
            <consortium name="The Broad Institute Genome Sequencing Center for Infectious Disease"/>
            <person name="Wu L."/>
            <person name="Ma J."/>
        </authorList>
    </citation>
    <scope>NUCLEOTIDE SEQUENCE [LARGE SCALE GENOMIC DNA]</scope>
    <source>
        <strain evidence="3">JCM 32105</strain>
    </source>
</reference>
<evidence type="ECO:0000256" key="1">
    <source>
        <dbReference type="SAM" id="MobiDB-lite"/>
    </source>
</evidence>
<name>A0ABP8NGJ2_9BACT</name>
<dbReference type="EMBL" id="BAABFA010000010">
    <property type="protein sequence ID" value="GAA4465480.1"/>
    <property type="molecule type" value="Genomic_DNA"/>
</dbReference>
<comment type="caution">
    <text evidence="2">The sequence shown here is derived from an EMBL/GenBank/DDBJ whole genome shotgun (WGS) entry which is preliminary data.</text>
</comment>
<sequence>MTKHNFELQKDTRSVSSLKNHQLVEAMGYLKPDDLYVSEFEYLGVYKMPIVTDDSYVLTLPDYVQAAREAGVGDLDVLVITKATVNDLLRLINFESRPWYRASKAILYKSIKVLEKHLWNTEEGKLWRQTIPGDNINEQIGYLVGYGQSTVSLVKTIGNADYSLLDRIDDPEGDMTLAKALRLIKDNTEQNGKNDNLGSVNVTNLPDGSDEDEQPDEDDDEGDEDLDEPMEDPQEKTGESTEGAAVASKGKSKKNAKAVKVKAKCDVTLTAFTMGLGRYGDFTLDLKTSRPALLYNDALLGYVSISGKDTNDPSEGLHYVIQGVDASWSFHVIATRITNIVKEEEVCGKQA</sequence>
<accession>A0ABP8NGJ2</accession>
<dbReference type="Proteomes" id="UP001500067">
    <property type="component" value="Unassembled WGS sequence"/>
</dbReference>
<protein>
    <submittedName>
        <fullName evidence="2">Uncharacterized protein</fullName>
    </submittedName>
</protein>
<evidence type="ECO:0000313" key="3">
    <source>
        <dbReference type="Proteomes" id="UP001500067"/>
    </source>
</evidence>
<organism evidence="2 3">
    <name type="scientific">Nemorincola caseinilytica</name>
    <dbReference type="NCBI Taxonomy" id="2054315"/>
    <lineage>
        <taxon>Bacteria</taxon>
        <taxon>Pseudomonadati</taxon>
        <taxon>Bacteroidota</taxon>
        <taxon>Chitinophagia</taxon>
        <taxon>Chitinophagales</taxon>
        <taxon>Chitinophagaceae</taxon>
        <taxon>Nemorincola</taxon>
    </lineage>
</organism>